<dbReference type="InterPro" id="IPR048101">
    <property type="entry name" value="MobP2"/>
</dbReference>
<organism evidence="1 2">
    <name type="scientific">Clostridium gallinarum</name>
    <dbReference type="NCBI Taxonomy" id="2762246"/>
    <lineage>
        <taxon>Bacteria</taxon>
        <taxon>Bacillati</taxon>
        <taxon>Bacillota</taxon>
        <taxon>Clostridia</taxon>
        <taxon>Eubacteriales</taxon>
        <taxon>Clostridiaceae</taxon>
        <taxon>Clostridium</taxon>
    </lineage>
</organism>
<dbReference type="Pfam" id="PF18555">
    <property type="entry name" value="MobL"/>
    <property type="match status" value="1"/>
</dbReference>
<evidence type="ECO:0000313" key="2">
    <source>
        <dbReference type="Proteomes" id="UP000640335"/>
    </source>
</evidence>
<dbReference type="NCBIfam" id="NF041498">
    <property type="entry name" value="MobP2"/>
    <property type="match status" value="1"/>
</dbReference>
<dbReference type="RefSeq" id="WP_191751030.1">
    <property type="nucleotide sequence ID" value="NZ_JACSQZ010000071.1"/>
</dbReference>
<comment type="caution">
    <text evidence="1">The sequence shown here is derived from an EMBL/GenBank/DDBJ whole genome shotgun (WGS) entry which is preliminary data.</text>
</comment>
<reference evidence="1 2" key="1">
    <citation type="submission" date="2020-08" db="EMBL/GenBank/DDBJ databases">
        <title>A Genomic Blueprint of the Chicken Gut Microbiome.</title>
        <authorList>
            <person name="Gilroy R."/>
            <person name="Ravi A."/>
            <person name="Getino M."/>
            <person name="Pursley I."/>
            <person name="Horton D.L."/>
            <person name="Alikhan N.-F."/>
            <person name="Baker D."/>
            <person name="Gharbi K."/>
            <person name="Hall N."/>
            <person name="Watson M."/>
            <person name="Adriaenssens E.M."/>
            <person name="Foster-Nyarko E."/>
            <person name="Jarju S."/>
            <person name="Secka A."/>
            <person name="Antonio M."/>
            <person name="Oren A."/>
            <person name="Chaudhuri R."/>
            <person name="La Ragione R.M."/>
            <person name="Hildebrand F."/>
            <person name="Pallen M.J."/>
        </authorList>
    </citation>
    <scope>NUCLEOTIDE SEQUENCE [LARGE SCALE GENOMIC DNA]</scope>
    <source>
        <strain evidence="1 2">Sa3CUN1</strain>
    </source>
</reference>
<dbReference type="InterPro" id="IPR041073">
    <property type="entry name" value="MobL"/>
</dbReference>
<accession>A0ABR8Q778</accession>
<dbReference type="EMBL" id="JACSQZ010000071">
    <property type="protein sequence ID" value="MBD7916286.1"/>
    <property type="molecule type" value="Genomic_DNA"/>
</dbReference>
<gene>
    <name evidence="1" type="ORF">H9660_14155</name>
</gene>
<name>A0ABR8Q778_9CLOT</name>
<dbReference type="Proteomes" id="UP000640335">
    <property type="component" value="Unassembled WGS sequence"/>
</dbReference>
<feature type="non-terminal residue" evidence="1">
    <location>
        <position position="302"/>
    </location>
</feature>
<evidence type="ECO:0008006" key="3">
    <source>
        <dbReference type="Google" id="ProtNLM"/>
    </source>
</evidence>
<protein>
    <recommendedName>
        <fullName evidence="3">Relaxase</fullName>
    </recommendedName>
</protein>
<sequence>MAAIVHKVRWVKAKSKKFKSYIDYIDREEAVRQHKNEDFSLYNDYMGNPSKLGTLFTKEKDFLNKIEKKNLKQIFKEAQNKGSFMWQDVFSFDNDWLEEQGIYDKKRKVLDEKLIISAIRNAMANLEEEENLNGLIWSAAIHYNTDNIHIHIASVELNPSKEFGKREFKTLKSMKSKFTNTLVDRSKEHKKINDIIRNNIIDKEKSSTFHKDRKMKKMINEIVKNLPKDKKQWKYNYNSMKEVRPLLDELSKYYIENYKKEEFENLNNLLDKEEEFFNKLYGDGKKENSKNNYKENKINDLY</sequence>
<evidence type="ECO:0000313" key="1">
    <source>
        <dbReference type="EMBL" id="MBD7916286.1"/>
    </source>
</evidence>
<proteinExistence type="predicted"/>
<keyword evidence="2" id="KW-1185">Reference proteome</keyword>